<dbReference type="Proteomes" id="UP000038045">
    <property type="component" value="Unplaced"/>
</dbReference>
<evidence type="ECO:0000313" key="2">
    <source>
        <dbReference type="Proteomes" id="UP000038045"/>
    </source>
</evidence>
<dbReference type="InterPro" id="IPR008906">
    <property type="entry name" value="HATC_C_dom"/>
</dbReference>
<evidence type="ECO:0000259" key="1">
    <source>
        <dbReference type="Pfam" id="PF05699"/>
    </source>
</evidence>
<dbReference type="Pfam" id="PF05699">
    <property type="entry name" value="Dimer_Tnp_hAT"/>
    <property type="match status" value="1"/>
</dbReference>
<dbReference type="InterPro" id="IPR012337">
    <property type="entry name" value="RNaseH-like_sf"/>
</dbReference>
<proteinExistence type="predicted"/>
<accession>A0A0N5A5P7</accession>
<evidence type="ECO:0000313" key="3">
    <source>
        <dbReference type="WBParaSite" id="PTRK_0001703400.1"/>
    </source>
</evidence>
<dbReference type="GO" id="GO:0046983">
    <property type="term" value="F:protein dimerization activity"/>
    <property type="evidence" value="ECO:0007669"/>
    <property type="project" value="InterPro"/>
</dbReference>
<dbReference type="SUPFAM" id="SSF53098">
    <property type="entry name" value="Ribonuclease H-like"/>
    <property type="match status" value="1"/>
</dbReference>
<dbReference type="WBParaSite" id="PTRK_0001703400.1">
    <property type="protein sequence ID" value="PTRK_0001703400.1"/>
    <property type="gene ID" value="PTRK_0001703400"/>
</dbReference>
<dbReference type="AlphaFoldDB" id="A0A0N5A5P7"/>
<sequence>MYKKERKNPKVEHTEEVALADEYGERCNSGNSFNDETFKNDLNHKKIYYDQKRFHCTVHNLNLLLAESETLEFKETVDKIISILRQITRNSVLYEEYYKELGTCITLHGKPCFANKIRTIKYFLANYLEIKKFVEFNGMDKIKSYEIKIVKDYIDSINPIYTLIDKFQTKFISPSEAFFDGTLITATFLDPKLTCVLSDDEDAFVKKSIKSTMNIENSVSNNDTVNTTDAPTSFVEMQRLKRINASNTNIDILNIFYQKYCTERVTNNYITFWNNTEDFKSLKFLALSLYCCPISTMSDERLFSTTKNMVSSFMNRSGDKNIENRSMLCQNLSYL</sequence>
<name>A0A0N5A5P7_PARTI</name>
<protein>
    <submittedName>
        <fullName evidence="3">Dimer_Tnp_hAT domain-containing protein</fullName>
    </submittedName>
</protein>
<feature type="domain" description="HAT C-terminal dimerisation" evidence="1">
    <location>
        <begin position="272"/>
        <end position="323"/>
    </location>
</feature>
<organism evidence="2 3">
    <name type="scientific">Parastrongyloides trichosuri</name>
    <name type="common">Possum-specific nematode worm</name>
    <dbReference type="NCBI Taxonomy" id="131310"/>
    <lineage>
        <taxon>Eukaryota</taxon>
        <taxon>Metazoa</taxon>
        <taxon>Ecdysozoa</taxon>
        <taxon>Nematoda</taxon>
        <taxon>Chromadorea</taxon>
        <taxon>Rhabditida</taxon>
        <taxon>Tylenchina</taxon>
        <taxon>Panagrolaimomorpha</taxon>
        <taxon>Strongyloidoidea</taxon>
        <taxon>Strongyloididae</taxon>
        <taxon>Parastrongyloides</taxon>
    </lineage>
</organism>
<keyword evidence="2" id="KW-1185">Reference proteome</keyword>
<reference evidence="3" key="1">
    <citation type="submission" date="2017-02" db="UniProtKB">
        <authorList>
            <consortium name="WormBaseParasite"/>
        </authorList>
    </citation>
    <scope>IDENTIFICATION</scope>
</reference>